<dbReference type="EMBL" id="JACSQI010000002">
    <property type="protein sequence ID" value="MBD7972370.1"/>
    <property type="molecule type" value="Genomic_DNA"/>
</dbReference>
<organism evidence="1 2">
    <name type="scientific">Escherichia whittamii</name>
    <dbReference type="NCBI Taxonomy" id="2762229"/>
    <lineage>
        <taxon>Bacteria</taxon>
        <taxon>Pseudomonadati</taxon>
        <taxon>Pseudomonadota</taxon>
        <taxon>Gammaproteobacteria</taxon>
        <taxon>Enterobacterales</taxon>
        <taxon>Enterobacteriaceae</taxon>
        <taxon>Escherichia</taxon>
    </lineage>
</organism>
<proteinExistence type="predicted"/>
<dbReference type="RefSeq" id="WP_191773534.1">
    <property type="nucleotide sequence ID" value="NZ_JACSQI010000002.1"/>
</dbReference>
<gene>
    <name evidence="1" type="ORF">H9644_04860</name>
</gene>
<name>A0ABR8T9G7_9ESCH</name>
<protein>
    <submittedName>
        <fullName evidence="1">Uncharacterized protein</fullName>
    </submittedName>
</protein>
<evidence type="ECO:0000313" key="1">
    <source>
        <dbReference type="EMBL" id="MBD7972370.1"/>
    </source>
</evidence>
<reference evidence="1 2" key="1">
    <citation type="submission" date="2020-08" db="EMBL/GenBank/DDBJ databases">
        <title>A Genomic Blueprint of the Chicken Gut Microbiome.</title>
        <authorList>
            <person name="Gilroy R."/>
            <person name="Ravi A."/>
            <person name="Getino M."/>
            <person name="Pursley I."/>
            <person name="Horton D.L."/>
            <person name="Alikhan N.-F."/>
            <person name="Baker D."/>
            <person name="Gharbi K."/>
            <person name="Hall N."/>
            <person name="Watson M."/>
            <person name="Adriaenssens E.M."/>
            <person name="Foster-Nyarko E."/>
            <person name="Jarju S."/>
            <person name="Secka A."/>
            <person name="Antonio M."/>
            <person name="Oren A."/>
            <person name="Chaudhuri R."/>
            <person name="La Ragione R.M."/>
            <person name="Hildebrand F."/>
            <person name="Pallen M.J."/>
        </authorList>
    </citation>
    <scope>NUCLEOTIDE SEQUENCE [LARGE SCALE GENOMIC DNA]</scope>
    <source>
        <strain evidence="1 2">Sa2BVA5</strain>
    </source>
</reference>
<sequence length="97" mass="10927">MVIGMQESKNCPVCGSDASWTNHDTCWKIHCSGFCGDFLITTITINYLKGDALRRLDAIDLLKEPTTLKTPLTNKILAEYARTKHPVHIFEGHYPGY</sequence>
<keyword evidence="2" id="KW-1185">Reference proteome</keyword>
<accession>A0ABR8T9G7</accession>
<evidence type="ECO:0000313" key="2">
    <source>
        <dbReference type="Proteomes" id="UP000605603"/>
    </source>
</evidence>
<comment type="caution">
    <text evidence="1">The sequence shown here is derived from an EMBL/GenBank/DDBJ whole genome shotgun (WGS) entry which is preliminary data.</text>
</comment>
<dbReference type="Proteomes" id="UP000605603">
    <property type="component" value="Unassembled WGS sequence"/>
</dbReference>